<evidence type="ECO:0000313" key="1">
    <source>
        <dbReference type="EMBL" id="OWZ19618.1"/>
    </source>
</evidence>
<gene>
    <name evidence="1" type="ORF">PHMEG_0006113</name>
</gene>
<proteinExistence type="predicted"/>
<protein>
    <submittedName>
        <fullName evidence="1">Uncharacterized protein</fullName>
    </submittedName>
</protein>
<evidence type="ECO:0000313" key="2">
    <source>
        <dbReference type="Proteomes" id="UP000198211"/>
    </source>
</evidence>
<organism evidence="1 2">
    <name type="scientific">Phytophthora megakarya</name>
    <dbReference type="NCBI Taxonomy" id="4795"/>
    <lineage>
        <taxon>Eukaryota</taxon>
        <taxon>Sar</taxon>
        <taxon>Stramenopiles</taxon>
        <taxon>Oomycota</taxon>
        <taxon>Peronosporomycetes</taxon>
        <taxon>Peronosporales</taxon>
        <taxon>Peronosporaceae</taxon>
        <taxon>Phytophthora</taxon>
    </lineage>
</organism>
<comment type="caution">
    <text evidence="1">The sequence shown here is derived from an EMBL/GenBank/DDBJ whole genome shotgun (WGS) entry which is preliminary data.</text>
</comment>
<dbReference type="EMBL" id="NBNE01000421">
    <property type="protein sequence ID" value="OWZ19618.1"/>
    <property type="molecule type" value="Genomic_DNA"/>
</dbReference>
<sequence length="261" mass="30884">MADAGSRAWAPSHSLFLTWTNLSSDWTQVPLDHPYNNYSELWERRSWIMSLLTLPLPNTERTGDKDNDSSLTLSVFAITCWQYGWNRKGNKFRTVQLKVSSIRWFHRRFLQFESSLPPDFDVLMRGSQRTSESIRKKHPVTPTFLRLMCHHLNSFQSWRRLLWGFVLLAYFVLLRRSEYLCKSSLWYPYCIKTINSYVSDEHGQNVIPDCNIRTNSFDLNYANYRNPVLCPMKTLCTYYKLAERSDYCQASIIVLIFTEQK</sequence>
<accession>A0A225WQV0</accession>
<dbReference type="Proteomes" id="UP000198211">
    <property type="component" value="Unassembled WGS sequence"/>
</dbReference>
<keyword evidence="2" id="KW-1185">Reference proteome</keyword>
<name>A0A225WQV0_9STRA</name>
<dbReference type="AlphaFoldDB" id="A0A225WQV0"/>
<reference evidence="2" key="1">
    <citation type="submission" date="2017-03" db="EMBL/GenBank/DDBJ databases">
        <title>Phytopthora megakarya and P. palmivora, two closely related causual agents of cacao black pod achieved similar genome size and gene model numbers by different mechanisms.</title>
        <authorList>
            <person name="Ali S."/>
            <person name="Shao J."/>
            <person name="Larry D.J."/>
            <person name="Kronmiller B."/>
            <person name="Shen D."/>
            <person name="Strem M.D."/>
            <person name="Melnick R.L."/>
            <person name="Guiltinan M.J."/>
            <person name="Tyler B.M."/>
            <person name="Meinhardt L.W."/>
            <person name="Bailey B.A."/>
        </authorList>
    </citation>
    <scope>NUCLEOTIDE SEQUENCE [LARGE SCALE GENOMIC DNA]</scope>
    <source>
        <strain evidence="2">zdho120</strain>
    </source>
</reference>